<evidence type="ECO:0000256" key="3">
    <source>
        <dbReference type="ARBA" id="ARBA00005349"/>
    </source>
</evidence>
<comment type="cofactor">
    <cofactor evidence="1">
        <name>FAD</name>
        <dbReference type="ChEBI" id="CHEBI:57692"/>
    </cofactor>
</comment>
<keyword evidence="7" id="KW-0503">Monooxygenase</keyword>
<dbReference type="PROSITE" id="PS01304">
    <property type="entry name" value="UBIH"/>
    <property type="match status" value="1"/>
</dbReference>
<keyword evidence="5" id="KW-0274">FAD</keyword>
<sequence>MKQNIMYSDLNEGVKHYRMTKSHKNIKQCDLLIAGGAAVGLTLAIALKQAAPELKIKIVDAAPQEVIPVSNIRALALAAASIRMLKQLQCWEHIAPNAQPIHSMIITDAYTNDPVKPTLLTFEGDITPNEPFAAMVEHKELLSALKKRTKDLDIPFIANTLIVDFHQEDQHATVTLSNKEIWRTKLLIAADGAHSKLREKAGLKKFSHPYTQTAIICTVEHEKPHNGQAIQHFLPAGPFALLPLKGNRSAIVWNEDHKTAQYYLKADALIFETEIEKRIGYQYGKLSWNGERQAFPLNLSLTRQCIKPRFALIGDAAHTIHPIAGQGLNLGLRDSAALAEVIIETARLGLDIGSLTALERYQSWRRFEVVRIALSNDCLNKLFSNDNFLLRMLRDVGLGIVNQTPKVKKYFIQEAAGLTPHAPRLLHGLSL</sequence>
<dbReference type="GO" id="GO:0006744">
    <property type="term" value="P:ubiquinone biosynthetic process"/>
    <property type="evidence" value="ECO:0007669"/>
    <property type="project" value="UniProtKB-UniPathway"/>
</dbReference>
<dbReference type="eggNOG" id="COG0654">
    <property type="taxonomic scope" value="Bacteria"/>
</dbReference>
<accession>A0A067WGK0</accession>
<dbReference type="GO" id="GO:0110142">
    <property type="term" value="C:ubiquinone biosynthesis complex"/>
    <property type="evidence" value="ECO:0007669"/>
    <property type="project" value="UniProtKB-ARBA"/>
</dbReference>
<comment type="pathway">
    <text evidence="2">Cofactor biosynthesis; ubiquinone biosynthesis.</text>
</comment>
<dbReference type="PATRIC" id="fig|1134510.3.peg.220"/>
<evidence type="ECO:0000256" key="2">
    <source>
        <dbReference type="ARBA" id="ARBA00004749"/>
    </source>
</evidence>
<dbReference type="InterPro" id="IPR010971">
    <property type="entry name" value="UbiH/COQ6"/>
</dbReference>
<dbReference type="SUPFAM" id="SSF51905">
    <property type="entry name" value="FAD/NAD(P)-binding domain"/>
    <property type="match status" value="1"/>
</dbReference>
<evidence type="ECO:0000259" key="8">
    <source>
        <dbReference type="Pfam" id="PF01494"/>
    </source>
</evidence>
<name>A0A067WGK0_9HYPH</name>
<evidence type="ECO:0000313" key="9">
    <source>
        <dbReference type="EMBL" id="KEC55938.1"/>
    </source>
</evidence>
<dbReference type="PANTHER" id="PTHR43876">
    <property type="entry name" value="UBIQUINONE BIOSYNTHESIS MONOOXYGENASE COQ6, MITOCHONDRIAL"/>
    <property type="match status" value="1"/>
</dbReference>
<dbReference type="STRING" id="1134510.O9A_00163"/>
<comment type="similarity">
    <text evidence="3">Belongs to the UbiH/COQ6 family.</text>
</comment>
<keyword evidence="4" id="KW-0285">Flavoprotein</keyword>
<dbReference type="EMBL" id="AHPL01000003">
    <property type="protein sequence ID" value="KEC55938.1"/>
    <property type="molecule type" value="Genomic_DNA"/>
</dbReference>
<dbReference type="FunFam" id="3.50.50.60:FF:000021">
    <property type="entry name" value="Ubiquinone biosynthesis monooxygenase COQ6"/>
    <property type="match status" value="1"/>
</dbReference>
<evidence type="ECO:0000256" key="5">
    <source>
        <dbReference type="ARBA" id="ARBA00022827"/>
    </source>
</evidence>
<proteinExistence type="inferred from homology"/>
<dbReference type="HOGENOM" id="CLU_009665_8_1_5"/>
<evidence type="ECO:0000256" key="7">
    <source>
        <dbReference type="ARBA" id="ARBA00023033"/>
    </source>
</evidence>
<keyword evidence="6" id="KW-0560">Oxidoreductase</keyword>
<keyword evidence="9" id="KW-0830">Ubiquinone</keyword>
<reference evidence="9 10" key="1">
    <citation type="submission" date="2012-04" db="EMBL/GenBank/DDBJ databases">
        <title>The Genome Sequence of Bartonella koehlerae C-29.</title>
        <authorList>
            <consortium name="The Broad Institute Genome Sequencing Platform"/>
            <consortium name="The Broad Institute Genome Sequencing Center for Infectious Disease"/>
            <person name="Feldgarden M."/>
            <person name="Kirby J."/>
            <person name="Kosoy M."/>
            <person name="Birtles R."/>
            <person name="Probert W.S."/>
            <person name="Chiaraviglio L."/>
            <person name="Walker B."/>
            <person name="Young S.K."/>
            <person name="Zeng Q."/>
            <person name="Gargeya S."/>
            <person name="Fitzgerald M."/>
            <person name="Haas B."/>
            <person name="Abouelleil A."/>
            <person name="Alvarado L."/>
            <person name="Arachchi H.M."/>
            <person name="Berlin A.M."/>
            <person name="Chapman S.B."/>
            <person name="Goldberg J."/>
            <person name="Griggs A."/>
            <person name="Gujja S."/>
            <person name="Hansen M."/>
            <person name="Howarth C."/>
            <person name="Imamovic A."/>
            <person name="Larimer J."/>
            <person name="McCowen C."/>
            <person name="Montmayeur A."/>
            <person name="Murphy C."/>
            <person name="Neiman D."/>
            <person name="Pearson M."/>
            <person name="Priest M."/>
            <person name="Roberts A."/>
            <person name="Saif S."/>
            <person name="Shea T."/>
            <person name="Sisk P."/>
            <person name="Sykes S."/>
            <person name="Wortman J."/>
            <person name="Nusbaum C."/>
            <person name="Birren B."/>
        </authorList>
    </citation>
    <scope>NUCLEOTIDE SEQUENCE [LARGE SCALE GENOMIC DNA]</scope>
    <source>
        <strain evidence="9 10">C-29</strain>
    </source>
</reference>
<keyword evidence="10" id="KW-1185">Reference proteome</keyword>
<dbReference type="InterPro" id="IPR018168">
    <property type="entry name" value="Ubi_Hdrlase_CS"/>
</dbReference>
<dbReference type="UniPathway" id="UPA00232"/>
<evidence type="ECO:0000256" key="4">
    <source>
        <dbReference type="ARBA" id="ARBA00022630"/>
    </source>
</evidence>
<evidence type="ECO:0000313" key="10">
    <source>
        <dbReference type="Proteomes" id="UP000027015"/>
    </source>
</evidence>
<dbReference type="InterPro" id="IPR002938">
    <property type="entry name" value="FAD-bd"/>
</dbReference>
<dbReference type="InterPro" id="IPR051205">
    <property type="entry name" value="UbiH/COQ6_monooxygenase"/>
</dbReference>
<dbReference type="Pfam" id="PF01494">
    <property type="entry name" value="FAD_binding_3"/>
    <property type="match status" value="1"/>
</dbReference>
<feature type="domain" description="FAD-binding" evidence="8">
    <location>
        <begin position="29"/>
        <end position="346"/>
    </location>
</feature>
<gene>
    <name evidence="9" type="ORF">O9A_00163</name>
</gene>
<protein>
    <submittedName>
        <fullName evidence="9">UbiH/UbiF/VisC/COQ6 family ubiquinone biosynthesis hydroxylase</fullName>
    </submittedName>
</protein>
<organism evidence="9 10">
    <name type="scientific">Bartonella koehlerae C-29</name>
    <dbReference type="NCBI Taxonomy" id="1134510"/>
    <lineage>
        <taxon>Bacteria</taxon>
        <taxon>Pseudomonadati</taxon>
        <taxon>Pseudomonadota</taxon>
        <taxon>Alphaproteobacteria</taxon>
        <taxon>Hyphomicrobiales</taxon>
        <taxon>Bartonellaceae</taxon>
        <taxon>Bartonella</taxon>
    </lineage>
</organism>
<comment type="caution">
    <text evidence="9">The sequence shown here is derived from an EMBL/GenBank/DDBJ whole genome shotgun (WGS) entry which is preliminary data.</text>
</comment>
<dbReference type="NCBIfam" id="NF005599">
    <property type="entry name" value="PRK07333.1"/>
    <property type="match status" value="1"/>
</dbReference>
<dbReference type="NCBIfam" id="TIGR01988">
    <property type="entry name" value="Ubi-OHases"/>
    <property type="match status" value="1"/>
</dbReference>
<dbReference type="Proteomes" id="UP000027015">
    <property type="component" value="Unassembled WGS sequence"/>
</dbReference>
<dbReference type="AlphaFoldDB" id="A0A067WGK0"/>
<evidence type="ECO:0000256" key="6">
    <source>
        <dbReference type="ARBA" id="ARBA00023002"/>
    </source>
</evidence>
<dbReference type="GO" id="GO:0071949">
    <property type="term" value="F:FAD binding"/>
    <property type="evidence" value="ECO:0007669"/>
    <property type="project" value="InterPro"/>
</dbReference>
<evidence type="ECO:0000256" key="1">
    <source>
        <dbReference type="ARBA" id="ARBA00001974"/>
    </source>
</evidence>
<dbReference type="Gene3D" id="3.50.50.60">
    <property type="entry name" value="FAD/NAD(P)-binding domain"/>
    <property type="match status" value="2"/>
</dbReference>
<dbReference type="InterPro" id="IPR036188">
    <property type="entry name" value="FAD/NAD-bd_sf"/>
</dbReference>
<dbReference type="GO" id="GO:0004497">
    <property type="term" value="F:monooxygenase activity"/>
    <property type="evidence" value="ECO:0007669"/>
    <property type="project" value="UniProtKB-KW"/>
</dbReference>
<dbReference type="PANTHER" id="PTHR43876:SF7">
    <property type="entry name" value="UBIQUINONE BIOSYNTHESIS MONOOXYGENASE COQ6, MITOCHONDRIAL"/>
    <property type="match status" value="1"/>
</dbReference>
<dbReference type="GO" id="GO:0016705">
    <property type="term" value="F:oxidoreductase activity, acting on paired donors, with incorporation or reduction of molecular oxygen"/>
    <property type="evidence" value="ECO:0007669"/>
    <property type="project" value="InterPro"/>
</dbReference>
<dbReference type="PRINTS" id="PR00420">
    <property type="entry name" value="RNGMNOXGNASE"/>
</dbReference>